<keyword evidence="2" id="KW-1185">Reference proteome</keyword>
<protein>
    <submittedName>
        <fullName evidence="1">Uncharacterized protein</fullName>
    </submittedName>
</protein>
<dbReference type="AlphaFoldDB" id="L8K1E7"/>
<organism evidence="1 2">
    <name type="scientific">Fulvivirga imtechensis AK7</name>
    <dbReference type="NCBI Taxonomy" id="1237149"/>
    <lineage>
        <taxon>Bacteria</taxon>
        <taxon>Pseudomonadati</taxon>
        <taxon>Bacteroidota</taxon>
        <taxon>Cytophagia</taxon>
        <taxon>Cytophagales</taxon>
        <taxon>Fulvivirgaceae</taxon>
        <taxon>Fulvivirga</taxon>
    </lineage>
</organism>
<name>L8K1E7_9BACT</name>
<accession>L8K1E7</accession>
<reference evidence="1 2" key="1">
    <citation type="submission" date="2012-12" db="EMBL/GenBank/DDBJ databases">
        <title>Genome assembly of Fulvivirga imtechensis AK7.</title>
        <authorList>
            <person name="Nupur N."/>
            <person name="Khatri I."/>
            <person name="Kumar R."/>
            <person name="Subramanian S."/>
            <person name="Pinnaka A."/>
        </authorList>
    </citation>
    <scope>NUCLEOTIDE SEQUENCE [LARGE SCALE GENOMIC DNA]</scope>
    <source>
        <strain evidence="1 2">AK7</strain>
    </source>
</reference>
<dbReference type="RefSeq" id="WP_009577544.1">
    <property type="nucleotide sequence ID" value="NZ_AMZN01000002.1"/>
</dbReference>
<sequence>MHFFDPKAIKHQRLVEKIPQKRASEFSLFHASRLLDFGFRLKNGAIAYFVSMISLPAVD</sequence>
<proteinExistence type="predicted"/>
<dbReference type="Proteomes" id="UP000011135">
    <property type="component" value="Unassembled WGS sequence"/>
</dbReference>
<evidence type="ECO:0000313" key="1">
    <source>
        <dbReference type="EMBL" id="ELR73734.1"/>
    </source>
</evidence>
<evidence type="ECO:0000313" key="2">
    <source>
        <dbReference type="Proteomes" id="UP000011135"/>
    </source>
</evidence>
<dbReference type="EMBL" id="AMZN01000002">
    <property type="protein sequence ID" value="ELR73734.1"/>
    <property type="molecule type" value="Genomic_DNA"/>
</dbReference>
<comment type="caution">
    <text evidence="1">The sequence shown here is derived from an EMBL/GenBank/DDBJ whole genome shotgun (WGS) entry which is preliminary data.</text>
</comment>
<gene>
    <name evidence="1" type="ORF">C900_01344</name>
</gene>